<dbReference type="Pfam" id="PF04055">
    <property type="entry name" value="Radical_SAM"/>
    <property type="match status" value="1"/>
</dbReference>
<comment type="caution">
    <text evidence="12">The sequence shown here is derived from an EMBL/GenBank/DDBJ whole genome shotgun (WGS) entry which is preliminary data.</text>
</comment>
<dbReference type="InterPro" id="IPR058240">
    <property type="entry name" value="rSAM_sf"/>
</dbReference>
<keyword evidence="6" id="KW-0479">Metal-binding</keyword>
<evidence type="ECO:0000256" key="6">
    <source>
        <dbReference type="ARBA" id="ARBA00022723"/>
    </source>
</evidence>
<evidence type="ECO:0000313" key="12">
    <source>
        <dbReference type="EMBL" id="GAF77333.1"/>
    </source>
</evidence>
<evidence type="ECO:0000256" key="1">
    <source>
        <dbReference type="ARBA" id="ARBA00001966"/>
    </source>
</evidence>
<evidence type="ECO:0000256" key="2">
    <source>
        <dbReference type="ARBA" id="ARBA00005155"/>
    </source>
</evidence>
<evidence type="ECO:0000256" key="8">
    <source>
        <dbReference type="ARBA" id="ARBA00023014"/>
    </source>
</evidence>
<feature type="non-terminal residue" evidence="12">
    <location>
        <position position="134"/>
    </location>
</feature>
<accession>X0S8G2</accession>
<dbReference type="GO" id="GO:0046872">
    <property type="term" value="F:metal ion binding"/>
    <property type="evidence" value="ECO:0007669"/>
    <property type="project" value="UniProtKB-KW"/>
</dbReference>
<name>X0S8G2_9ZZZZ</name>
<evidence type="ECO:0000256" key="7">
    <source>
        <dbReference type="ARBA" id="ARBA00023004"/>
    </source>
</evidence>
<dbReference type="PANTHER" id="PTHR43787:SF13">
    <property type="entry name" value="FEMO COFACTOR BIOSYNTHESIS PROTEIN NIFB"/>
    <property type="match status" value="1"/>
</dbReference>
<keyword evidence="9" id="KW-0535">Nitrogen fixation</keyword>
<evidence type="ECO:0000256" key="3">
    <source>
        <dbReference type="ARBA" id="ARBA00006804"/>
    </source>
</evidence>
<dbReference type="PANTHER" id="PTHR43787">
    <property type="entry name" value="FEMO COFACTOR BIOSYNTHESIS PROTEIN NIFB-RELATED"/>
    <property type="match status" value="1"/>
</dbReference>
<keyword evidence="10" id="KW-0456">Lyase</keyword>
<dbReference type="AlphaFoldDB" id="X0S8G2"/>
<dbReference type="SUPFAM" id="SSF102114">
    <property type="entry name" value="Radical SAM enzymes"/>
    <property type="match status" value="1"/>
</dbReference>
<dbReference type="GO" id="GO:0051539">
    <property type="term" value="F:4 iron, 4 sulfur cluster binding"/>
    <property type="evidence" value="ECO:0007669"/>
    <property type="project" value="UniProtKB-KW"/>
</dbReference>
<reference evidence="12" key="1">
    <citation type="journal article" date="2014" name="Front. Microbiol.">
        <title>High frequency of phylogenetically diverse reductive dehalogenase-homologous genes in deep subseafloor sedimentary metagenomes.</title>
        <authorList>
            <person name="Kawai M."/>
            <person name="Futagami T."/>
            <person name="Toyoda A."/>
            <person name="Takaki Y."/>
            <person name="Nishi S."/>
            <person name="Hori S."/>
            <person name="Arai W."/>
            <person name="Tsubouchi T."/>
            <person name="Morono Y."/>
            <person name="Uchiyama I."/>
            <person name="Ito T."/>
            <person name="Fujiyama A."/>
            <person name="Inagaki F."/>
            <person name="Takami H."/>
        </authorList>
    </citation>
    <scope>NUCLEOTIDE SEQUENCE</scope>
    <source>
        <strain evidence="12">Expedition CK06-06</strain>
    </source>
</reference>
<keyword evidence="5" id="KW-0949">S-adenosyl-L-methionine</keyword>
<comment type="similarity">
    <text evidence="3">Belongs to the radical SAM superfamily. NifB family.</text>
</comment>
<dbReference type="EMBL" id="BARS01003085">
    <property type="protein sequence ID" value="GAF77333.1"/>
    <property type="molecule type" value="Genomic_DNA"/>
</dbReference>
<dbReference type="Gene3D" id="3.20.20.70">
    <property type="entry name" value="Aldolase class I"/>
    <property type="match status" value="1"/>
</dbReference>
<organism evidence="12">
    <name type="scientific">marine sediment metagenome</name>
    <dbReference type="NCBI Taxonomy" id="412755"/>
    <lineage>
        <taxon>unclassified sequences</taxon>
        <taxon>metagenomes</taxon>
        <taxon>ecological metagenomes</taxon>
    </lineage>
</organism>
<gene>
    <name evidence="12" type="ORF">S01H1_05942</name>
</gene>
<proteinExistence type="inferred from homology"/>
<sequence>MTPAQAVKVTLDEIEKDPNLRIVAISGPGEPLACPQTFETLRGVRALSVDIEFCLSTNGVLLEEKTERLVELGARTISVTMSTVSPETASQIYEWAMIDGKRLIGPEMGQKVIEAQLRSISSATKSGVFVKVNS</sequence>
<dbReference type="InterPro" id="IPR007197">
    <property type="entry name" value="rSAM"/>
</dbReference>
<feature type="domain" description="Radical SAM core" evidence="11">
    <location>
        <begin position="12"/>
        <end position="128"/>
    </location>
</feature>
<keyword evidence="4" id="KW-0004">4Fe-4S</keyword>
<evidence type="ECO:0000259" key="11">
    <source>
        <dbReference type="Pfam" id="PF04055"/>
    </source>
</evidence>
<evidence type="ECO:0000256" key="5">
    <source>
        <dbReference type="ARBA" id="ARBA00022691"/>
    </source>
</evidence>
<dbReference type="UniPathway" id="UPA00782"/>
<comment type="pathway">
    <text evidence="2">Cofactor biosynthesis; Fe-Mo cofactor biosynthesis.</text>
</comment>
<keyword evidence="7" id="KW-0408">Iron</keyword>
<evidence type="ECO:0000256" key="4">
    <source>
        <dbReference type="ARBA" id="ARBA00022485"/>
    </source>
</evidence>
<evidence type="ECO:0000256" key="9">
    <source>
        <dbReference type="ARBA" id="ARBA00023231"/>
    </source>
</evidence>
<protein>
    <recommendedName>
        <fullName evidence="11">Radical SAM core domain-containing protein</fullName>
    </recommendedName>
</protein>
<keyword evidence="8" id="KW-0411">Iron-sulfur</keyword>
<comment type="cofactor">
    <cofactor evidence="1">
        <name>[4Fe-4S] cluster</name>
        <dbReference type="ChEBI" id="CHEBI:49883"/>
    </cofactor>
</comment>
<dbReference type="InterPro" id="IPR013785">
    <property type="entry name" value="Aldolase_TIM"/>
</dbReference>
<evidence type="ECO:0000256" key="10">
    <source>
        <dbReference type="ARBA" id="ARBA00023239"/>
    </source>
</evidence>
<dbReference type="GO" id="GO:0016829">
    <property type="term" value="F:lyase activity"/>
    <property type="evidence" value="ECO:0007669"/>
    <property type="project" value="UniProtKB-KW"/>
</dbReference>